<dbReference type="AlphaFoldDB" id="A0A9P0AA05"/>
<feature type="region of interest" description="Disordered" evidence="1">
    <location>
        <begin position="72"/>
        <end position="91"/>
    </location>
</feature>
<dbReference type="EMBL" id="OU963864">
    <property type="protein sequence ID" value="CAH0386189.1"/>
    <property type="molecule type" value="Genomic_DNA"/>
</dbReference>
<feature type="compositionally biased region" description="Low complexity" evidence="1">
    <location>
        <begin position="280"/>
        <end position="296"/>
    </location>
</feature>
<name>A0A9P0AA05_BEMTA</name>
<organism evidence="2 3">
    <name type="scientific">Bemisia tabaci</name>
    <name type="common">Sweetpotato whitefly</name>
    <name type="synonym">Aleurodes tabaci</name>
    <dbReference type="NCBI Taxonomy" id="7038"/>
    <lineage>
        <taxon>Eukaryota</taxon>
        <taxon>Metazoa</taxon>
        <taxon>Ecdysozoa</taxon>
        <taxon>Arthropoda</taxon>
        <taxon>Hexapoda</taxon>
        <taxon>Insecta</taxon>
        <taxon>Pterygota</taxon>
        <taxon>Neoptera</taxon>
        <taxon>Paraneoptera</taxon>
        <taxon>Hemiptera</taxon>
        <taxon>Sternorrhyncha</taxon>
        <taxon>Aleyrodoidea</taxon>
        <taxon>Aleyrodidae</taxon>
        <taxon>Aleyrodinae</taxon>
        <taxon>Bemisia</taxon>
    </lineage>
</organism>
<evidence type="ECO:0000256" key="1">
    <source>
        <dbReference type="SAM" id="MobiDB-lite"/>
    </source>
</evidence>
<feature type="compositionally biased region" description="Low complexity" evidence="1">
    <location>
        <begin position="376"/>
        <end position="388"/>
    </location>
</feature>
<feature type="region of interest" description="Disordered" evidence="1">
    <location>
        <begin position="253"/>
        <end position="310"/>
    </location>
</feature>
<keyword evidence="3" id="KW-1185">Reference proteome</keyword>
<protein>
    <submittedName>
        <fullName evidence="2">Uncharacterized protein</fullName>
    </submittedName>
</protein>
<accession>A0A9P0AA05</accession>
<evidence type="ECO:0000313" key="3">
    <source>
        <dbReference type="Proteomes" id="UP001152759"/>
    </source>
</evidence>
<feature type="compositionally biased region" description="Basic and acidic residues" evidence="1">
    <location>
        <begin position="253"/>
        <end position="277"/>
    </location>
</feature>
<reference evidence="2" key="1">
    <citation type="submission" date="2021-12" db="EMBL/GenBank/DDBJ databases">
        <authorList>
            <person name="King R."/>
        </authorList>
    </citation>
    <scope>NUCLEOTIDE SEQUENCE</scope>
</reference>
<feature type="region of interest" description="Disordered" evidence="1">
    <location>
        <begin position="363"/>
        <end position="399"/>
    </location>
</feature>
<feature type="region of interest" description="Disordered" evidence="1">
    <location>
        <begin position="1"/>
        <end position="31"/>
    </location>
</feature>
<proteinExistence type="predicted"/>
<gene>
    <name evidence="2" type="ORF">BEMITA_LOCUS5339</name>
</gene>
<dbReference type="Proteomes" id="UP001152759">
    <property type="component" value="Chromosome 3"/>
</dbReference>
<evidence type="ECO:0000313" key="2">
    <source>
        <dbReference type="EMBL" id="CAH0386189.1"/>
    </source>
</evidence>
<sequence length="399" mass="41274">MPRSVQVPLGVVAERDVGSAGAGGDDDGRAGAERGGVVGAVAAAAGGGVLVGGRPRLRGAAAGAGAGARLAAAGADARAGGPRRPRSGRRRPRVLAVNRTGLVAIYSPQARPRLEGADIIMRSLGRAGLFADPQLKAGRRINTPVSRLSTTNPLKLLAGSENTQSSPSLWNLREISLIHQRVLVIAEIAWDARKGAPSTTPTPGSGPGPVVYLVTWEIDGGGLKGNLFTNSTCVTLSLWPDTVCHIKVEVYDSKQRSRPDQSEELVLDTHRVSRAESEEAPSAAPSSAPLSQAAPPTGAPGGTVRSRSGRWSRSWASGAWSGWAPSETRSSSSSSEQPWLLFSSWASSPPSPSATVAVPTWLPRAPLSMPPPPPRSLASSTRSASSRAGISLNAHRPVT</sequence>
<feature type="compositionally biased region" description="Basic residues" evidence="1">
    <location>
        <begin position="81"/>
        <end position="91"/>
    </location>
</feature>